<reference evidence="2" key="1">
    <citation type="submission" date="2023-10" db="EMBL/GenBank/DDBJ databases">
        <title>Characterization and whole genome sequencing of a novel strain of Bergeyella porcorum QD2021 isolated from pig.</title>
        <authorList>
            <person name="Liu G."/>
            <person name="Chen C."/>
            <person name="Han X."/>
        </authorList>
    </citation>
    <scope>NUCLEOTIDE SEQUENCE</scope>
    <source>
        <strain evidence="2">QD2021</strain>
    </source>
</reference>
<keyword evidence="1" id="KW-0472">Membrane</keyword>
<sequence>MSLFKKGKASLNFKDAFFMSICHTFIIGIFLEKMKGK</sequence>
<organism evidence="2 3">
    <name type="scientific">Bergeyella porcorum</name>
    <dbReference type="NCBI Taxonomy" id="1735111"/>
    <lineage>
        <taxon>Bacteria</taxon>
        <taxon>Pseudomonadati</taxon>
        <taxon>Bacteroidota</taxon>
        <taxon>Flavobacteriia</taxon>
        <taxon>Flavobacteriales</taxon>
        <taxon>Weeksellaceae</taxon>
        <taxon>Bergeyella</taxon>
    </lineage>
</organism>
<keyword evidence="3" id="KW-1185">Reference proteome</keyword>
<dbReference type="KEGG" id="bpor:BPO_0572"/>
<keyword evidence="1" id="KW-0812">Transmembrane</keyword>
<name>A0AAU0F0J8_9FLAO</name>
<keyword evidence="1" id="KW-1133">Transmembrane helix</keyword>
<protein>
    <submittedName>
        <fullName evidence="2">Uncharacterized protein</fullName>
    </submittedName>
</protein>
<gene>
    <name evidence="2" type="ORF">BPO_0572</name>
</gene>
<evidence type="ECO:0000313" key="2">
    <source>
        <dbReference type="EMBL" id="WOC51219.1"/>
    </source>
</evidence>
<dbReference type="Proteomes" id="UP001432059">
    <property type="component" value="Chromosome"/>
</dbReference>
<evidence type="ECO:0000313" key="3">
    <source>
        <dbReference type="Proteomes" id="UP001432059"/>
    </source>
</evidence>
<accession>A0AAU0F0J8</accession>
<feature type="transmembrane region" description="Helical" evidence="1">
    <location>
        <begin position="12"/>
        <end position="31"/>
    </location>
</feature>
<evidence type="ECO:0000256" key="1">
    <source>
        <dbReference type="SAM" id="Phobius"/>
    </source>
</evidence>
<dbReference type="AlphaFoldDB" id="A0AAU0F0J8"/>
<dbReference type="EMBL" id="CP136426">
    <property type="protein sequence ID" value="WOC51219.1"/>
    <property type="molecule type" value="Genomic_DNA"/>
</dbReference>
<proteinExistence type="predicted"/>